<evidence type="ECO:0000313" key="2">
    <source>
        <dbReference type="Proteomes" id="UP001495910"/>
    </source>
</evidence>
<comment type="caution">
    <text evidence="1">The sequence shown here is derived from an EMBL/GenBank/DDBJ whole genome shotgun (WGS) entry which is preliminary data.</text>
</comment>
<keyword evidence="2" id="KW-1185">Reference proteome</keyword>
<dbReference type="Proteomes" id="UP001495910">
    <property type="component" value="Unassembled WGS sequence"/>
</dbReference>
<sequence>MSIDNIKTSLEKLRSTLENNSTVDSELKGLLQSLDSDIQELLKSSGTAAAAPASDLRSALVERAQSISARLAVNHPHLQPVLRQIADTLTDMGI</sequence>
<accession>A0ABU9PWU1</accession>
<dbReference type="Pfam" id="PF14357">
    <property type="entry name" value="DUF4404"/>
    <property type="match status" value="1"/>
</dbReference>
<name>A0ABU9PWU1_9BURK</name>
<reference evidence="1 2" key="1">
    <citation type="submission" date="2024-02" db="EMBL/GenBank/DDBJ databases">
        <title>Draft genome sequence of Collimonas sp. strain H4R21, an effective mineral-weathering bacterial strain isolated from the beech rhizosphere.</title>
        <authorList>
            <person name="Morin E."/>
            <person name="Uroz S."/>
            <person name="Leveau J.H.J."/>
            <person name="Kumar R."/>
            <person name="Rey M.W."/>
            <person name="Pham J."/>
        </authorList>
    </citation>
    <scope>NUCLEOTIDE SEQUENCE [LARGE SCALE GENOMIC DNA]</scope>
    <source>
        <strain evidence="1 2">H4R21</strain>
    </source>
</reference>
<dbReference type="RefSeq" id="WP_092395727.1">
    <property type="nucleotide sequence ID" value="NZ_JBANDC010000008.1"/>
</dbReference>
<protein>
    <submittedName>
        <fullName evidence="1">DUF4404 family protein</fullName>
    </submittedName>
</protein>
<dbReference type="InterPro" id="IPR025516">
    <property type="entry name" value="DUF4404"/>
</dbReference>
<dbReference type="EMBL" id="JBANDC010000008">
    <property type="protein sequence ID" value="MEM4988482.1"/>
    <property type="molecule type" value="Genomic_DNA"/>
</dbReference>
<evidence type="ECO:0000313" key="1">
    <source>
        <dbReference type="EMBL" id="MEM4988482.1"/>
    </source>
</evidence>
<proteinExistence type="predicted"/>
<gene>
    <name evidence="1" type="ORF">V8G57_13895</name>
</gene>
<dbReference type="Gene3D" id="1.20.5.50">
    <property type="match status" value="1"/>
</dbReference>
<organism evidence="1 2">
    <name type="scientific">Collimonas rhizosphaerae</name>
    <dbReference type="NCBI Taxonomy" id="3126357"/>
    <lineage>
        <taxon>Bacteria</taxon>
        <taxon>Pseudomonadati</taxon>
        <taxon>Pseudomonadota</taxon>
        <taxon>Betaproteobacteria</taxon>
        <taxon>Burkholderiales</taxon>
        <taxon>Oxalobacteraceae</taxon>
        <taxon>Collimonas</taxon>
    </lineage>
</organism>